<keyword evidence="6 7" id="KW-0009">Actin-binding</keyword>
<dbReference type="PRINTS" id="PR00193">
    <property type="entry name" value="MYOSINHEAVY"/>
</dbReference>
<gene>
    <name evidence="9" type="ORF">SPHA_42674</name>
</gene>
<dbReference type="PANTHER" id="PTHR13140:SF561">
    <property type="entry name" value="MIP31562P1"/>
    <property type="match status" value="1"/>
</dbReference>
<evidence type="ECO:0000259" key="8">
    <source>
        <dbReference type="PROSITE" id="PS51456"/>
    </source>
</evidence>
<dbReference type="GO" id="GO:0016020">
    <property type="term" value="C:membrane"/>
    <property type="evidence" value="ECO:0007669"/>
    <property type="project" value="TreeGrafter"/>
</dbReference>
<evidence type="ECO:0000256" key="7">
    <source>
        <dbReference type="PROSITE-ProRule" id="PRU00782"/>
    </source>
</evidence>
<dbReference type="PROSITE" id="PS51456">
    <property type="entry name" value="MYOSIN_MOTOR"/>
    <property type="match status" value="1"/>
</dbReference>
<dbReference type="GO" id="GO:0005737">
    <property type="term" value="C:cytoplasm"/>
    <property type="evidence" value="ECO:0007669"/>
    <property type="project" value="TreeGrafter"/>
</dbReference>
<organism evidence="9 10">
    <name type="scientific">Acanthosepion pharaonis</name>
    <name type="common">Pharaoh cuttlefish</name>
    <name type="synonym">Sepia pharaonis</name>
    <dbReference type="NCBI Taxonomy" id="158019"/>
    <lineage>
        <taxon>Eukaryota</taxon>
        <taxon>Metazoa</taxon>
        <taxon>Spiralia</taxon>
        <taxon>Lophotrochozoa</taxon>
        <taxon>Mollusca</taxon>
        <taxon>Cephalopoda</taxon>
        <taxon>Coleoidea</taxon>
        <taxon>Decapodiformes</taxon>
        <taxon>Sepiida</taxon>
        <taxon>Sepiina</taxon>
        <taxon>Sepiidae</taxon>
        <taxon>Acanthosepion</taxon>
    </lineage>
</organism>
<keyword evidence="2 7" id="KW-0547">Nucleotide-binding</keyword>
<dbReference type="InterPro" id="IPR036961">
    <property type="entry name" value="Kinesin_motor_dom_sf"/>
</dbReference>
<dbReference type="GO" id="GO:0051015">
    <property type="term" value="F:actin filament binding"/>
    <property type="evidence" value="ECO:0007669"/>
    <property type="project" value="TreeGrafter"/>
</dbReference>
<keyword evidence="3 7" id="KW-0067">ATP-binding</keyword>
<feature type="domain" description="Myosin motor" evidence="8">
    <location>
        <begin position="19"/>
        <end position="661"/>
    </location>
</feature>
<protein>
    <recommendedName>
        <fullName evidence="8">Myosin motor domain-containing protein</fullName>
    </recommendedName>
</protein>
<evidence type="ECO:0000256" key="2">
    <source>
        <dbReference type="ARBA" id="ARBA00022741"/>
    </source>
</evidence>
<comment type="caution">
    <text evidence="9">The sequence shown here is derived from an EMBL/GenBank/DDBJ whole genome shotgun (WGS) entry which is preliminary data.</text>
</comment>
<dbReference type="Gene3D" id="1.20.120.720">
    <property type="entry name" value="Myosin VI head, motor domain, U50 subdomain"/>
    <property type="match status" value="1"/>
</dbReference>
<feature type="region of interest" description="Actin-binding" evidence="7">
    <location>
        <begin position="583"/>
        <end position="605"/>
    </location>
</feature>
<dbReference type="InterPro" id="IPR027417">
    <property type="entry name" value="P-loop_NTPase"/>
</dbReference>
<evidence type="ECO:0000256" key="3">
    <source>
        <dbReference type="ARBA" id="ARBA00022840"/>
    </source>
</evidence>
<dbReference type="SUPFAM" id="SSF52540">
    <property type="entry name" value="P-loop containing nucleoside triphosphate hydrolases"/>
    <property type="match status" value="1"/>
</dbReference>
<dbReference type="Gene3D" id="1.20.58.530">
    <property type="match status" value="1"/>
</dbReference>
<dbReference type="InterPro" id="IPR001609">
    <property type="entry name" value="Myosin_head_motor_dom-like"/>
</dbReference>
<reference evidence="9" key="1">
    <citation type="submission" date="2021-01" db="EMBL/GenBank/DDBJ databases">
        <authorList>
            <person name="Li R."/>
            <person name="Bekaert M."/>
        </authorList>
    </citation>
    <scope>NUCLEOTIDE SEQUENCE</scope>
    <source>
        <strain evidence="9">Farmed</strain>
    </source>
</reference>
<dbReference type="SMART" id="SM00242">
    <property type="entry name" value="MYSc"/>
    <property type="match status" value="1"/>
</dbReference>
<dbReference type="GO" id="GO:0005524">
    <property type="term" value="F:ATP binding"/>
    <property type="evidence" value="ECO:0007669"/>
    <property type="project" value="UniProtKB-UniRule"/>
</dbReference>
<dbReference type="GO" id="GO:0016459">
    <property type="term" value="C:myosin complex"/>
    <property type="evidence" value="ECO:0007669"/>
    <property type="project" value="UniProtKB-KW"/>
</dbReference>
<feature type="binding site" evidence="7">
    <location>
        <begin position="112"/>
        <end position="119"/>
    </location>
    <ligand>
        <name>ATP</name>
        <dbReference type="ChEBI" id="CHEBI:30616"/>
    </ligand>
</feature>
<dbReference type="Proteomes" id="UP000597762">
    <property type="component" value="Unassembled WGS sequence"/>
</dbReference>
<dbReference type="GO" id="GO:0007015">
    <property type="term" value="P:actin filament organization"/>
    <property type="evidence" value="ECO:0007669"/>
    <property type="project" value="TreeGrafter"/>
</dbReference>
<dbReference type="Pfam" id="PF00063">
    <property type="entry name" value="Myosin_head"/>
    <property type="match status" value="1"/>
</dbReference>
<comment type="similarity">
    <text evidence="1 7">Belongs to the TRAFAC class myosin-kinesin ATPase superfamily. Myosin family.</text>
</comment>
<proteinExistence type="inferred from homology"/>
<dbReference type="OrthoDB" id="312459at2759"/>
<evidence type="ECO:0000256" key="6">
    <source>
        <dbReference type="ARBA" id="ARBA00023203"/>
    </source>
</evidence>
<keyword evidence="5 7" id="KW-0505">Motor protein</keyword>
<dbReference type="Gene3D" id="1.10.10.820">
    <property type="match status" value="1"/>
</dbReference>
<dbReference type="FunFam" id="1.10.10.820:FF:000001">
    <property type="entry name" value="Myosin heavy chain"/>
    <property type="match status" value="1"/>
</dbReference>
<evidence type="ECO:0000256" key="1">
    <source>
        <dbReference type="ARBA" id="ARBA00008314"/>
    </source>
</evidence>
<evidence type="ECO:0000313" key="10">
    <source>
        <dbReference type="Proteomes" id="UP000597762"/>
    </source>
</evidence>
<accession>A0A812CYS6</accession>
<dbReference type="EMBL" id="CAHIKZ030002097">
    <property type="protein sequence ID" value="CAE1281069.1"/>
    <property type="molecule type" value="Genomic_DNA"/>
</dbReference>
<evidence type="ECO:0000313" key="9">
    <source>
        <dbReference type="EMBL" id="CAE1281069.1"/>
    </source>
</evidence>
<evidence type="ECO:0000256" key="5">
    <source>
        <dbReference type="ARBA" id="ARBA00023175"/>
    </source>
</evidence>
<evidence type="ECO:0000256" key="4">
    <source>
        <dbReference type="ARBA" id="ARBA00023123"/>
    </source>
</evidence>
<dbReference type="PANTHER" id="PTHR13140">
    <property type="entry name" value="MYOSIN"/>
    <property type="match status" value="1"/>
</dbReference>
<keyword evidence="4 7" id="KW-0518">Myosin</keyword>
<dbReference type="AlphaFoldDB" id="A0A812CYS6"/>
<sequence>MVSILEQPELAKEGTRPQDGVRDMIIISNIDENGVNTNLETRYKKDIIYTFTGSILIAVNPYKSLAIYEEKDIKEYSGKKLSQVEPHVFAIAEAAFQHLKNNDVNQSCIISGESGAGKTETTKFILQYLCSVTNHTSFWVEQQILEANTILEAFGNAKTVRNDNSSRFGKFMQVCFDDKYQIIGCIIQDYLLEQSRITFQSPNERNYHVFYQIVAGAAANPEIKEQYFIQNMESYNYLNQSGCYKLDGHNDVTMFDALRLAFGVLSIPLNMVSGIFSVISAILLLGNLQFEDIDGEKCQLTETDTEIISKVCDLLGLNKEGLTEAALFRQIHVRGTVTSIPFKMQESSENRHAMAKALYSRTFAWLVDSINKCINPGTNRSRFAGILDIFGFENFQTNSFEQLCINYTNEKLHKFFNHYVFALEQEIYQKEGISYSHINYTDNGLCVELIEKAPRCILKILDEECRFPQGSDKSYLNKQHQEFGDHLYYIKGQDRRCWEVEFGIKHYAGPVLYKAHGFLEKNKDVQQDQLFELMYESKNPFVKDLTRFQNLLGVRLEDLGGRQTISRTARSKPTVADTFKHQLSALVDVLELTNPWYVRCLKPNSKKVPNNYQVSDVLSQLRYSGMLDLIKIKKEGYPVHVPLTKPFDENILQVSLFLNPF</sequence>
<name>A0A812CYS6_ACAPH</name>
<dbReference type="GO" id="GO:0000146">
    <property type="term" value="F:microfilament motor activity"/>
    <property type="evidence" value="ECO:0007669"/>
    <property type="project" value="TreeGrafter"/>
</dbReference>
<keyword evidence="10" id="KW-1185">Reference proteome</keyword>
<dbReference type="Gene3D" id="3.40.850.10">
    <property type="entry name" value="Kinesin motor domain"/>
    <property type="match status" value="1"/>
</dbReference>